<reference evidence="1 2" key="1">
    <citation type="submission" date="2016-10" db="EMBL/GenBank/DDBJ databases">
        <title>Genome sequence of the basidiomycete white-rot fungus Trametes pubescens.</title>
        <authorList>
            <person name="Makela M.R."/>
            <person name="Granchi Z."/>
            <person name="Peng M."/>
            <person name="De Vries R.P."/>
            <person name="Grigoriev I."/>
            <person name="Riley R."/>
            <person name="Hilden K."/>
        </authorList>
    </citation>
    <scope>NUCLEOTIDE SEQUENCE [LARGE SCALE GENOMIC DNA]</scope>
    <source>
        <strain evidence="1 2">FBCC735</strain>
    </source>
</reference>
<name>A0A1M2V7X8_TRAPU</name>
<gene>
    <name evidence="1" type="ORF">TRAPUB_5675</name>
</gene>
<proteinExistence type="predicted"/>
<evidence type="ECO:0000313" key="2">
    <source>
        <dbReference type="Proteomes" id="UP000184267"/>
    </source>
</evidence>
<dbReference type="AlphaFoldDB" id="A0A1M2V7X8"/>
<protein>
    <submittedName>
        <fullName evidence="1">Uncharacterized protein</fullName>
    </submittedName>
</protein>
<dbReference type="Proteomes" id="UP000184267">
    <property type="component" value="Unassembled WGS sequence"/>
</dbReference>
<evidence type="ECO:0000313" key="1">
    <source>
        <dbReference type="EMBL" id="OJT03647.1"/>
    </source>
</evidence>
<sequence length="106" mass="11263">MAELDGNMVWKKFEAGGGSRSRRANAGRVARLAVARGGAATSCLLPKYHKSAFLQVHLALTLGPHSDSRDLLSGASVLCLEVPLEVKLEQCRARTPSKSASYPISA</sequence>
<accession>A0A1M2V7X8</accession>
<keyword evidence="2" id="KW-1185">Reference proteome</keyword>
<dbReference type="EMBL" id="MNAD01001602">
    <property type="protein sequence ID" value="OJT03647.1"/>
    <property type="molecule type" value="Genomic_DNA"/>
</dbReference>
<organism evidence="1 2">
    <name type="scientific">Trametes pubescens</name>
    <name type="common">White-rot fungus</name>
    <dbReference type="NCBI Taxonomy" id="154538"/>
    <lineage>
        <taxon>Eukaryota</taxon>
        <taxon>Fungi</taxon>
        <taxon>Dikarya</taxon>
        <taxon>Basidiomycota</taxon>
        <taxon>Agaricomycotina</taxon>
        <taxon>Agaricomycetes</taxon>
        <taxon>Polyporales</taxon>
        <taxon>Polyporaceae</taxon>
        <taxon>Trametes</taxon>
    </lineage>
</organism>
<comment type="caution">
    <text evidence="1">The sequence shown here is derived from an EMBL/GenBank/DDBJ whole genome shotgun (WGS) entry which is preliminary data.</text>
</comment>